<evidence type="ECO:0000313" key="4">
    <source>
        <dbReference type="Proteomes" id="UP000000276"/>
    </source>
</evidence>
<reference evidence="3 4" key="2">
    <citation type="journal article" date="2011" name="PLoS ONE">
        <title>Evidence for reductive genome evolution and lateral acquisition of virulence functions in two Corynebacterium pseudotuberculosis strains.</title>
        <authorList>
            <person name="Ruiz J.C."/>
            <person name="D'Afonseca V."/>
            <person name="Silva A."/>
            <person name="Ali A."/>
            <person name="Pinto A.C."/>
            <person name="Santos A.R."/>
            <person name="Rocha A.A."/>
            <person name="Lopes D.O."/>
            <person name="Dorella F.A."/>
            <person name="Pacheco L.G."/>
            <person name="Costa M.P."/>
            <person name="Turk M.Z."/>
            <person name="Seyffert N."/>
            <person name="Moraes P.M."/>
            <person name="Soares S.C."/>
            <person name="Almeida S.S."/>
            <person name="Castro T.L."/>
            <person name="Abreu V.A."/>
            <person name="Trost E."/>
            <person name="Baumbach J."/>
            <person name="Tauch A."/>
            <person name="Schneider M.P."/>
            <person name="McCulloch J."/>
            <person name="Cerdeira L.T."/>
            <person name="Ramos R.T."/>
            <person name="Zerlotini A."/>
            <person name="Dominitini A."/>
            <person name="Resende D.M."/>
            <person name="Coser E.M."/>
            <person name="Oliveira L.M."/>
            <person name="Pedrosa A.L."/>
            <person name="Vieira C.U."/>
            <person name="Guimaraes C.T."/>
            <person name="Bartholomeu D.C."/>
            <person name="Oliveira D.M."/>
            <person name="Santos F.R."/>
            <person name="Rabelo E.M."/>
            <person name="Lobo F.P."/>
            <person name="Franco G.R."/>
            <person name="Costa A.F."/>
            <person name="Castro I.M."/>
            <person name="Dias S.R."/>
            <person name="Ferro J.A."/>
            <person name="Ortega J.M."/>
            <person name="Paiva L.V."/>
            <person name="Goulart L.R."/>
            <person name="Almeida J.F."/>
            <person name="Ferro M.I."/>
            <person name="Carneiro N.P."/>
            <person name="Falcao P.R."/>
            <person name="Grynberg P."/>
            <person name="Teixeira S.M."/>
            <person name="Brommonschenkel S."/>
            <person name="Oliveira S.C."/>
            <person name="Meyer R."/>
            <person name="Moore R.J."/>
            <person name="Miyoshi A."/>
            <person name="Oliveira G.C."/>
            <person name="Azevedo V."/>
        </authorList>
    </citation>
    <scope>NUCLEOTIDE SEQUENCE [LARGE SCALE GENOMIC DNA]</scope>
    <source>
        <strain evidence="3 4">C231</strain>
    </source>
</reference>
<name>D9QE37_CORP2</name>
<accession>D9QE37</accession>
<feature type="transmembrane region" description="Helical" evidence="2">
    <location>
        <begin position="350"/>
        <end position="367"/>
    </location>
</feature>
<feature type="transmembrane region" description="Helical" evidence="2">
    <location>
        <begin position="317"/>
        <end position="338"/>
    </location>
</feature>
<protein>
    <submittedName>
        <fullName evidence="3">Uncharacterized protein</fullName>
    </submittedName>
</protein>
<sequence>MSEKQLTVAELLARSGKNGGSSETSRRRRRNLEDGGISVAELTGSIPKVNSKPTESKHSSQPIDVPAAAAASSNTRESDSAAQGPHSHPESFVDSASAAPFADAFPTTSRTQALKRDAAFTAVKEQAEKTQERQAADKAEELLAADSAETSTTPENTAAAIPSKEQTIVLSVVDEKDPVRLTTDFFPAVSQNSQREEVQVAADSLGMPAVASAEPTDAPSSETLNAAEETSTFAVVEDEEPYGREDDYEAYEDYAAYEEYEDYEGAEEFNDEYDDYDEYYEEDEEERVSAMGVILMALAGIVLGVVIFLGFQQLWGALGKAIVAVLAVAVTGAIVGVVHALRTERDRESMILAGVAGLIMTFGPLLLS</sequence>
<dbReference type="STRING" id="681645.CpC231_0266"/>
<feature type="compositionally biased region" description="Basic and acidic residues" evidence="1">
    <location>
        <begin position="125"/>
        <end position="141"/>
    </location>
</feature>
<keyword evidence="4" id="KW-1185">Reference proteome</keyword>
<dbReference type="AlphaFoldDB" id="D9QE37"/>
<feature type="region of interest" description="Disordered" evidence="1">
    <location>
        <begin position="122"/>
        <end position="163"/>
    </location>
</feature>
<evidence type="ECO:0000256" key="1">
    <source>
        <dbReference type="SAM" id="MobiDB-lite"/>
    </source>
</evidence>
<evidence type="ECO:0000256" key="2">
    <source>
        <dbReference type="SAM" id="Phobius"/>
    </source>
</evidence>
<gene>
    <name evidence="3" type="ORF">CPC231_01350</name>
</gene>
<dbReference type="KEGG" id="cpq:CPC231_01350"/>
<dbReference type="Proteomes" id="UP000000276">
    <property type="component" value="Chromosome"/>
</dbReference>
<organism evidence="3 4">
    <name type="scientific">Corynebacterium pseudotuberculosis (strain C231)</name>
    <dbReference type="NCBI Taxonomy" id="681645"/>
    <lineage>
        <taxon>Bacteria</taxon>
        <taxon>Bacillati</taxon>
        <taxon>Actinomycetota</taxon>
        <taxon>Actinomycetes</taxon>
        <taxon>Mycobacteriales</taxon>
        <taxon>Corynebacteriaceae</taxon>
        <taxon>Corynebacterium</taxon>
    </lineage>
</organism>
<dbReference type="PATRIC" id="fig|681645.3.peg.273"/>
<proteinExistence type="predicted"/>
<dbReference type="eggNOG" id="ENOG50348T2">
    <property type="taxonomic scope" value="Bacteria"/>
</dbReference>
<dbReference type="GeneID" id="93973339"/>
<dbReference type="RefSeq" id="WP_014400959.1">
    <property type="nucleotide sequence ID" value="NC_017301.2"/>
</dbReference>
<reference evidence="3 4" key="1">
    <citation type="journal article" date="2011" name="J. Bacteriol.">
        <title>Complete genome sequence of Corynebacterium pseudotuberculosis I19, a strain isolated from a cow in Israel with bovine mastitis.</title>
        <authorList>
            <consortium name="Consortium: Rede Paraense de Genomica e Proteomica (RPGP)"/>
            <person name="Silva A."/>
            <person name="Schneider M.P."/>
            <person name="Cerdeira L."/>
            <person name="Barbosa M.S."/>
            <person name="Ramos R.T."/>
            <person name="Carneiro A.R."/>
            <person name="Santos R."/>
            <person name="Lima M."/>
            <person name="D'Afonseca V."/>
            <person name="Almeida S.S."/>
            <person name="Santos A.R."/>
            <person name="Soares S.C."/>
            <person name="Pinto A.C."/>
            <person name="Ali A."/>
            <person name="Dorella F.A."/>
            <person name="Rocha F."/>
            <person name="de Abreu V.A."/>
            <person name="Trost E."/>
            <person name="Tauch A."/>
            <person name="Shpigel N."/>
            <person name="Miyoshi A."/>
            <person name="Azevedo V."/>
        </authorList>
    </citation>
    <scope>NUCLEOTIDE SEQUENCE [LARGE SCALE GENOMIC DNA]</scope>
    <source>
        <strain evidence="3 4">C231</strain>
    </source>
</reference>
<feature type="region of interest" description="Disordered" evidence="1">
    <location>
        <begin position="1"/>
        <end position="98"/>
    </location>
</feature>
<dbReference type="OrthoDB" id="4428184at2"/>
<keyword evidence="2" id="KW-0472">Membrane</keyword>
<evidence type="ECO:0000313" key="3">
    <source>
        <dbReference type="EMBL" id="ADL09760.1"/>
    </source>
</evidence>
<keyword evidence="2" id="KW-1133">Transmembrane helix</keyword>
<keyword evidence="2" id="KW-0812">Transmembrane</keyword>
<dbReference type="EMBL" id="CP001829">
    <property type="protein sequence ID" value="ADL09760.1"/>
    <property type="molecule type" value="Genomic_DNA"/>
</dbReference>
<feature type="transmembrane region" description="Helical" evidence="2">
    <location>
        <begin position="288"/>
        <end position="311"/>
    </location>
</feature>
<dbReference type="HOGENOM" id="CLU_048085_0_0_11"/>